<evidence type="ECO:0000313" key="1">
    <source>
        <dbReference type="EMBL" id="CAG8736787.1"/>
    </source>
</evidence>
<comment type="caution">
    <text evidence="1">The sequence shown here is derived from an EMBL/GenBank/DDBJ whole genome shotgun (WGS) entry which is preliminary data.</text>
</comment>
<accession>A0ACA9Q456</accession>
<protein>
    <submittedName>
        <fullName evidence="1">348_t:CDS:1</fullName>
    </submittedName>
</protein>
<name>A0ACA9Q456_9GLOM</name>
<keyword evidence="2" id="KW-1185">Reference proteome</keyword>
<dbReference type="EMBL" id="CAJVPW010035987">
    <property type="protein sequence ID" value="CAG8736787.1"/>
    <property type="molecule type" value="Genomic_DNA"/>
</dbReference>
<evidence type="ECO:0000313" key="2">
    <source>
        <dbReference type="Proteomes" id="UP000789366"/>
    </source>
</evidence>
<gene>
    <name evidence="1" type="ORF">SPELUC_LOCUS13500</name>
</gene>
<dbReference type="Proteomes" id="UP000789366">
    <property type="component" value="Unassembled WGS sequence"/>
</dbReference>
<sequence length="116" mass="13613">VSTEINNDNEEAELENLISQFQDLKNPKNPEYLYISIQEFIKLIITMQQVIEEMQENESEEESKKQTPITLTQAITEINSVLGYIEQLELNFKIDIKVFAELKQMQKELAYLTKKI</sequence>
<feature type="non-terminal residue" evidence="1">
    <location>
        <position position="1"/>
    </location>
</feature>
<reference evidence="1" key="1">
    <citation type="submission" date="2021-06" db="EMBL/GenBank/DDBJ databases">
        <authorList>
            <person name="Kallberg Y."/>
            <person name="Tangrot J."/>
            <person name="Rosling A."/>
        </authorList>
    </citation>
    <scope>NUCLEOTIDE SEQUENCE</scope>
    <source>
        <strain evidence="1">28 12/20/2015</strain>
    </source>
</reference>
<proteinExistence type="predicted"/>
<organism evidence="1 2">
    <name type="scientific">Cetraspora pellucida</name>
    <dbReference type="NCBI Taxonomy" id="1433469"/>
    <lineage>
        <taxon>Eukaryota</taxon>
        <taxon>Fungi</taxon>
        <taxon>Fungi incertae sedis</taxon>
        <taxon>Mucoromycota</taxon>
        <taxon>Glomeromycotina</taxon>
        <taxon>Glomeromycetes</taxon>
        <taxon>Diversisporales</taxon>
        <taxon>Gigasporaceae</taxon>
        <taxon>Cetraspora</taxon>
    </lineage>
</organism>